<organism evidence="6 7">
    <name type="scientific">Acrobeloides nanus</name>
    <dbReference type="NCBI Taxonomy" id="290746"/>
    <lineage>
        <taxon>Eukaryota</taxon>
        <taxon>Metazoa</taxon>
        <taxon>Ecdysozoa</taxon>
        <taxon>Nematoda</taxon>
        <taxon>Chromadorea</taxon>
        <taxon>Rhabditida</taxon>
        <taxon>Tylenchina</taxon>
        <taxon>Cephalobomorpha</taxon>
        <taxon>Cephaloboidea</taxon>
        <taxon>Cephalobidae</taxon>
        <taxon>Acrobeloides</taxon>
    </lineage>
</organism>
<dbReference type="InterPro" id="IPR050958">
    <property type="entry name" value="Cell_Adh-Cytoskel_Orgn"/>
</dbReference>
<keyword evidence="1" id="KW-0732">Signal</keyword>
<dbReference type="SMART" id="SM00409">
    <property type="entry name" value="IG"/>
    <property type="match status" value="1"/>
</dbReference>
<accession>A0A914DDZ9</accession>
<sequence length="157" mass="17433">NDFTLRIHKVSTVHSGAYTCTAKNDAGETQRSTFVNVYSVPQIEPAQTSFNLVQGDTVTLDCRVDQGEPKPTIKWYLNNEEFKDGVIEDDGSLVIDGVEEHHRGQFKCVAENDVGKDERIISLTVHTAPIIEGSGTVCDIKNFQIQNLDKNYGCKSK</sequence>
<evidence type="ECO:0000256" key="4">
    <source>
        <dbReference type="ARBA" id="ARBA00023319"/>
    </source>
</evidence>
<dbReference type="InterPro" id="IPR013783">
    <property type="entry name" value="Ig-like_fold"/>
</dbReference>
<keyword evidence="4" id="KW-0393">Immunoglobulin domain</keyword>
<dbReference type="PANTHER" id="PTHR45080">
    <property type="entry name" value="CONTACTIN 5"/>
    <property type="match status" value="1"/>
</dbReference>
<dbReference type="SUPFAM" id="SSF48726">
    <property type="entry name" value="Immunoglobulin"/>
    <property type="match status" value="2"/>
</dbReference>
<dbReference type="SMART" id="SM00408">
    <property type="entry name" value="IGc2"/>
    <property type="match status" value="1"/>
</dbReference>
<name>A0A914DDZ9_9BILA</name>
<evidence type="ECO:0000313" key="6">
    <source>
        <dbReference type="Proteomes" id="UP000887540"/>
    </source>
</evidence>
<dbReference type="GO" id="GO:0005886">
    <property type="term" value="C:plasma membrane"/>
    <property type="evidence" value="ECO:0007669"/>
    <property type="project" value="TreeGrafter"/>
</dbReference>
<dbReference type="InterPro" id="IPR036179">
    <property type="entry name" value="Ig-like_dom_sf"/>
</dbReference>
<reference evidence="7" key="1">
    <citation type="submission" date="2022-11" db="UniProtKB">
        <authorList>
            <consortium name="WormBaseParasite"/>
        </authorList>
    </citation>
    <scope>IDENTIFICATION</scope>
</reference>
<dbReference type="Gene3D" id="2.60.40.10">
    <property type="entry name" value="Immunoglobulins"/>
    <property type="match status" value="2"/>
</dbReference>
<keyword evidence="6" id="KW-1185">Reference proteome</keyword>
<dbReference type="AlphaFoldDB" id="A0A914DDZ9"/>
<dbReference type="InterPro" id="IPR003598">
    <property type="entry name" value="Ig_sub2"/>
</dbReference>
<keyword evidence="3" id="KW-1015">Disulfide bond</keyword>
<evidence type="ECO:0000259" key="5">
    <source>
        <dbReference type="PROSITE" id="PS50835"/>
    </source>
</evidence>
<dbReference type="PROSITE" id="PS50835">
    <property type="entry name" value="IG_LIKE"/>
    <property type="match status" value="1"/>
</dbReference>
<dbReference type="GO" id="GO:0007156">
    <property type="term" value="P:homophilic cell adhesion via plasma membrane adhesion molecules"/>
    <property type="evidence" value="ECO:0007669"/>
    <property type="project" value="TreeGrafter"/>
</dbReference>
<feature type="domain" description="Ig-like" evidence="5">
    <location>
        <begin position="41"/>
        <end position="122"/>
    </location>
</feature>
<dbReference type="InterPro" id="IPR013098">
    <property type="entry name" value="Ig_I-set"/>
</dbReference>
<dbReference type="InterPro" id="IPR007110">
    <property type="entry name" value="Ig-like_dom"/>
</dbReference>
<evidence type="ECO:0000313" key="7">
    <source>
        <dbReference type="WBParaSite" id="ACRNAN_scaffold24574.g21223.t1"/>
    </source>
</evidence>
<dbReference type="Proteomes" id="UP000887540">
    <property type="component" value="Unplaced"/>
</dbReference>
<dbReference type="PANTHER" id="PTHR45080:SF8">
    <property type="entry name" value="IG-LIKE DOMAIN-CONTAINING PROTEIN"/>
    <property type="match status" value="1"/>
</dbReference>
<dbReference type="WBParaSite" id="ACRNAN_scaffold24574.g21223.t1">
    <property type="protein sequence ID" value="ACRNAN_scaffold24574.g21223.t1"/>
    <property type="gene ID" value="ACRNAN_scaffold24574.g21223"/>
</dbReference>
<protein>
    <submittedName>
        <fullName evidence="7">Ig-like domain-containing protein</fullName>
    </submittedName>
</protein>
<evidence type="ECO:0000256" key="3">
    <source>
        <dbReference type="ARBA" id="ARBA00023157"/>
    </source>
</evidence>
<evidence type="ECO:0000256" key="2">
    <source>
        <dbReference type="ARBA" id="ARBA00022737"/>
    </source>
</evidence>
<dbReference type="InterPro" id="IPR003599">
    <property type="entry name" value="Ig_sub"/>
</dbReference>
<evidence type="ECO:0000256" key="1">
    <source>
        <dbReference type="ARBA" id="ARBA00022729"/>
    </source>
</evidence>
<dbReference type="Pfam" id="PF13927">
    <property type="entry name" value="Ig_3"/>
    <property type="match status" value="1"/>
</dbReference>
<dbReference type="FunFam" id="2.60.40.10:FF:000032">
    <property type="entry name" value="palladin isoform X1"/>
    <property type="match status" value="1"/>
</dbReference>
<dbReference type="Pfam" id="PF07679">
    <property type="entry name" value="I-set"/>
    <property type="match status" value="1"/>
</dbReference>
<proteinExistence type="predicted"/>
<keyword evidence="2" id="KW-0677">Repeat</keyword>